<comment type="caution">
    <text evidence="2">The sequence shown here is derived from an EMBL/GenBank/DDBJ whole genome shotgun (WGS) entry which is preliminary data.</text>
</comment>
<dbReference type="SUPFAM" id="SSF52949">
    <property type="entry name" value="Macro domain-like"/>
    <property type="match status" value="1"/>
</dbReference>
<dbReference type="PANTHER" id="PTHR11106:SF27">
    <property type="entry name" value="MACRO DOMAIN-CONTAINING PROTEIN"/>
    <property type="match status" value="1"/>
</dbReference>
<dbReference type="Pfam" id="PF01661">
    <property type="entry name" value="Macro"/>
    <property type="match status" value="1"/>
</dbReference>
<dbReference type="AlphaFoldDB" id="E1K1B3"/>
<dbReference type="Proteomes" id="UP000006250">
    <property type="component" value="Unassembled WGS sequence"/>
</dbReference>
<proteinExistence type="predicted"/>
<sequence>MSLEKTYALAQGILRLIEGDITKDDADAIVNAANSALAGGGGVDGAIHRAAGPGLPEACRAIIAEIGRLPAGGAVITPGFDLPARHIIHTVGPIWRGGNEGEPERLRSAYVESLARAIENGLSSISFPAVSTGVYGFPVEKAAPIALTAMAEALTAGSIREVRVYLHGKYAYDLWRSAADALFG</sequence>
<reference evidence="2 3" key="1">
    <citation type="submission" date="2010-08" db="EMBL/GenBank/DDBJ databases">
        <title>The draft genome of Desulfovibrio fructosovorans JJ.</title>
        <authorList>
            <consortium name="US DOE Joint Genome Institute (JGI-PGF)"/>
            <person name="Lucas S."/>
            <person name="Copeland A."/>
            <person name="Lapidus A."/>
            <person name="Cheng J.-F."/>
            <person name="Bruce D."/>
            <person name="Goodwin L."/>
            <person name="Pitluck S."/>
            <person name="Land M.L."/>
            <person name="Hauser L."/>
            <person name="Chang Y.-J."/>
            <person name="Jeffries C."/>
            <person name="Wall J.D."/>
            <person name="Stahl D.A."/>
            <person name="Arkin A.P."/>
            <person name="Dehal P."/>
            <person name="Stolyar S.M."/>
            <person name="Hazen T.C."/>
            <person name="Woyke T.J."/>
        </authorList>
    </citation>
    <scope>NUCLEOTIDE SEQUENCE [LARGE SCALE GENOMIC DNA]</scope>
    <source>
        <strain evidence="2 3">JJ</strain>
    </source>
</reference>
<dbReference type="PROSITE" id="PS51154">
    <property type="entry name" value="MACRO"/>
    <property type="match status" value="1"/>
</dbReference>
<dbReference type="OrthoDB" id="6194521at2"/>
<dbReference type="Gene3D" id="3.40.220.10">
    <property type="entry name" value="Leucine Aminopeptidase, subunit E, domain 1"/>
    <property type="match status" value="1"/>
</dbReference>
<organism evidence="2 3">
    <name type="scientific">Solidesulfovibrio fructosivorans JJ]</name>
    <dbReference type="NCBI Taxonomy" id="596151"/>
    <lineage>
        <taxon>Bacteria</taxon>
        <taxon>Pseudomonadati</taxon>
        <taxon>Thermodesulfobacteriota</taxon>
        <taxon>Desulfovibrionia</taxon>
        <taxon>Desulfovibrionales</taxon>
        <taxon>Desulfovibrionaceae</taxon>
        <taxon>Solidesulfovibrio</taxon>
    </lineage>
</organism>
<protein>
    <submittedName>
        <fullName evidence="2">Appr-1-p processing domain protein</fullName>
    </submittedName>
</protein>
<evidence type="ECO:0000259" key="1">
    <source>
        <dbReference type="PROSITE" id="PS51154"/>
    </source>
</evidence>
<dbReference type="EMBL" id="AECZ01000038">
    <property type="protein sequence ID" value="EFL49599.1"/>
    <property type="molecule type" value="Genomic_DNA"/>
</dbReference>
<accession>E1K1B3</accession>
<dbReference type="PANTHER" id="PTHR11106">
    <property type="entry name" value="GANGLIOSIDE INDUCED DIFFERENTIATION ASSOCIATED PROTEIN 2-RELATED"/>
    <property type="match status" value="1"/>
</dbReference>
<dbReference type="NCBIfam" id="NF001664">
    <property type="entry name" value="PRK00431.1-6"/>
    <property type="match status" value="1"/>
</dbReference>
<feature type="domain" description="Macro" evidence="1">
    <location>
        <begin position="1"/>
        <end position="183"/>
    </location>
</feature>
<dbReference type="eggNOG" id="COG2110">
    <property type="taxonomic scope" value="Bacteria"/>
</dbReference>
<keyword evidence="3" id="KW-1185">Reference proteome</keyword>
<evidence type="ECO:0000313" key="3">
    <source>
        <dbReference type="Proteomes" id="UP000006250"/>
    </source>
</evidence>
<dbReference type="InterPro" id="IPR002589">
    <property type="entry name" value="Macro_dom"/>
</dbReference>
<dbReference type="SMART" id="SM00506">
    <property type="entry name" value="A1pp"/>
    <property type="match status" value="1"/>
</dbReference>
<dbReference type="RefSeq" id="WP_005996354.1">
    <property type="nucleotide sequence ID" value="NZ_AECZ01000038.1"/>
</dbReference>
<evidence type="ECO:0000313" key="2">
    <source>
        <dbReference type="EMBL" id="EFL49599.1"/>
    </source>
</evidence>
<gene>
    <name evidence="2" type="ORF">DesfrDRAFT_3663</name>
</gene>
<name>E1K1B3_SOLFR</name>
<dbReference type="InterPro" id="IPR043472">
    <property type="entry name" value="Macro_dom-like"/>
</dbReference>
<dbReference type="CDD" id="cd02908">
    <property type="entry name" value="Macro_OAADPr_deacetylase"/>
    <property type="match status" value="1"/>
</dbReference>
<dbReference type="STRING" id="596151.DesfrDRAFT_3663"/>